<name>A0A4R8WWG2_9MICO</name>
<dbReference type="EMBL" id="SOFP01000023">
    <property type="protein sequence ID" value="TFC18191.1"/>
    <property type="molecule type" value="Genomic_DNA"/>
</dbReference>
<dbReference type="Pfam" id="PF03551">
    <property type="entry name" value="PadR"/>
    <property type="match status" value="1"/>
</dbReference>
<dbReference type="PANTHER" id="PTHR43252:SF7">
    <property type="entry name" value="TRANSCRIPTIONAL REGULATOR YQJI"/>
    <property type="match status" value="1"/>
</dbReference>
<comment type="caution">
    <text evidence="2">The sequence shown here is derived from an EMBL/GenBank/DDBJ whole genome shotgun (WGS) entry which is preliminary data.</text>
</comment>
<proteinExistence type="predicted"/>
<dbReference type="SUPFAM" id="SSF46785">
    <property type="entry name" value="Winged helix' DNA-binding domain"/>
    <property type="match status" value="1"/>
</dbReference>
<evidence type="ECO:0000313" key="3">
    <source>
        <dbReference type="Proteomes" id="UP000298412"/>
    </source>
</evidence>
<dbReference type="Gene3D" id="1.10.10.10">
    <property type="entry name" value="Winged helix-like DNA-binding domain superfamily/Winged helix DNA-binding domain"/>
    <property type="match status" value="1"/>
</dbReference>
<reference evidence="2 3" key="1">
    <citation type="submission" date="2019-03" db="EMBL/GenBank/DDBJ databases">
        <title>Genomics of glacier-inhabiting Cryobacterium strains.</title>
        <authorList>
            <person name="Liu Q."/>
            <person name="Xin Y.-H."/>
        </authorList>
    </citation>
    <scope>NUCLEOTIDE SEQUENCE [LARGE SCALE GENOMIC DNA]</scope>
    <source>
        <strain evidence="2 3">MDT1-3</strain>
    </source>
</reference>
<dbReference type="InterPro" id="IPR036388">
    <property type="entry name" value="WH-like_DNA-bd_sf"/>
</dbReference>
<dbReference type="AlphaFoldDB" id="A0A4R8WWG2"/>
<protein>
    <submittedName>
        <fullName evidence="2">PadR family transcriptional regulator</fullName>
    </submittedName>
</protein>
<evidence type="ECO:0000313" key="2">
    <source>
        <dbReference type="EMBL" id="TFC18191.1"/>
    </source>
</evidence>
<accession>A0A4R8WWG2</accession>
<dbReference type="Proteomes" id="UP000298412">
    <property type="component" value="Unassembled WGS sequence"/>
</dbReference>
<feature type="domain" description="Transcription regulator PadR N-terminal" evidence="1">
    <location>
        <begin position="40"/>
        <end position="116"/>
    </location>
</feature>
<organism evidence="2 3">
    <name type="scientific">Cryobacterium algoritolerans</name>
    <dbReference type="NCBI Taxonomy" id="1259184"/>
    <lineage>
        <taxon>Bacteria</taxon>
        <taxon>Bacillati</taxon>
        <taxon>Actinomycetota</taxon>
        <taxon>Actinomycetes</taxon>
        <taxon>Micrococcales</taxon>
        <taxon>Microbacteriaceae</taxon>
        <taxon>Cryobacterium</taxon>
    </lineage>
</organism>
<keyword evidence="3" id="KW-1185">Reference proteome</keyword>
<dbReference type="PANTHER" id="PTHR43252">
    <property type="entry name" value="TRANSCRIPTIONAL REGULATOR YQJI"/>
    <property type="match status" value="1"/>
</dbReference>
<sequence length="219" mass="24596">MKPSLCGVGVLCILDRHAQGLDRRDYSCESKRMSSIRLFILGSLAERGPMHGHQLRLLAEQEHVHLWTDISVGAVYGAMKRLAAEGMIDVVRVEREGNYPERQVYEVSPTGRQALAALRLDGLRTIVIKPDPFDLAMTRLDPDRLDELPLMIGARLLALRALLADAEAVTASALPYLTASERFIMLHKADRIRAEITWHDHLVTVLPDIIVDEHARKDH</sequence>
<dbReference type="InterPro" id="IPR005149">
    <property type="entry name" value="Tscrpt_reg_PadR_N"/>
</dbReference>
<gene>
    <name evidence="2" type="ORF">E3O19_05140</name>
</gene>
<dbReference type="OrthoDB" id="8443918at2"/>
<dbReference type="InterPro" id="IPR036390">
    <property type="entry name" value="WH_DNA-bd_sf"/>
</dbReference>
<evidence type="ECO:0000259" key="1">
    <source>
        <dbReference type="Pfam" id="PF03551"/>
    </source>
</evidence>